<organism evidence="1 2">
    <name type="scientific">Smallanthus sonchifolius</name>
    <dbReference type="NCBI Taxonomy" id="185202"/>
    <lineage>
        <taxon>Eukaryota</taxon>
        <taxon>Viridiplantae</taxon>
        <taxon>Streptophyta</taxon>
        <taxon>Embryophyta</taxon>
        <taxon>Tracheophyta</taxon>
        <taxon>Spermatophyta</taxon>
        <taxon>Magnoliopsida</taxon>
        <taxon>eudicotyledons</taxon>
        <taxon>Gunneridae</taxon>
        <taxon>Pentapetalae</taxon>
        <taxon>asterids</taxon>
        <taxon>campanulids</taxon>
        <taxon>Asterales</taxon>
        <taxon>Asteraceae</taxon>
        <taxon>Asteroideae</taxon>
        <taxon>Heliantheae alliance</taxon>
        <taxon>Millerieae</taxon>
        <taxon>Smallanthus</taxon>
    </lineage>
</organism>
<dbReference type="Proteomes" id="UP001056120">
    <property type="component" value="Linkage Group LG15"/>
</dbReference>
<reference evidence="2" key="1">
    <citation type="journal article" date="2022" name="Mol. Ecol. Resour.">
        <title>The genomes of chicory, endive, great burdock and yacon provide insights into Asteraceae palaeo-polyploidization history and plant inulin production.</title>
        <authorList>
            <person name="Fan W."/>
            <person name="Wang S."/>
            <person name="Wang H."/>
            <person name="Wang A."/>
            <person name="Jiang F."/>
            <person name="Liu H."/>
            <person name="Zhao H."/>
            <person name="Xu D."/>
            <person name="Zhang Y."/>
        </authorList>
    </citation>
    <scope>NUCLEOTIDE SEQUENCE [LARGE SCALE GENOMIC DNA]</scope>
    <source>
        <strain evidence="2">cv. Yunnan</strain>
    </source>
</reference>
<comment type="caution">
    <text evidence="1">The sequence shown here is derived from an EMBL/GenBank/DDBJ whole genome shotgun (WGS) entry which is preliminary data.</text>
</comment>
<reference evidence="1 2" key="2">
    <citation type="journal article" date="2022" name="Mol. Ecol. Resour.">
        <title>The genomes of chicory, endive, great burdock and yacon provide insights into Asteraceae paleo-polyploidization history and plant inulin production.</title>
        <authorList>
            <person name="Fan W."/>
            <person name="Wang S."/>
            <person name="Wang H."/>
            <person name="Wang A."/>
            <person name="Jiang F."/>
            <person name="Liu H."/>
            <person name="Zhao H."/>
            <person name="Xu D."/>
            <person name="Zhang Y."/>
        </authorList>
    </citation>
    <scope>NUCLEOTIDE SEQUENCE [LARGE SCALE GENOMIC DNA]</scope>
    <source>
        <strain evidence="2">cv. Yunnan</strain>
        <tissue evidence="1">Leaves</tissue>
    </source>
</reference>
<keyword evidence="2" id="KW-1185">Reference proteome</keyword>
<evidence type="ECO:0000313" key="2">
    <source>
        <dbReference type="Proteomes" id="UP001056120"/>
    </source>
</evidence>
<proteinExistence type="predicted"/>
<sequence>MAQVGKASMEDISSYSVPGMLSMVGGGQDRNGSQPLNVYLIIVFNLCLIGFGKVIEGMGTLYKINQLGTPGGEPTGLVQITDSGDIKNNVNDKGTAA</sequence>
<dbReference type="EMBL" id="CM042032">
    <property type="protein sequence ID" value="KAI3775809.1"/>
    <property type="molecule type" value="Genomic_DNA"/>
</dbReference>
<protein>
    <submittedName>
        <fullName evidence="1">Uncharacterized protein</fullName>
    </submittedName>
</protein>
<evidence type="ECO:0000313" key="1">
    <source>
        <dbReference type="EMBL" id="KAI3775809.1"/>
    </source>
</evidence>
<name>A0ACB9FWT1_9ASTR</name>
<accession>A0ACB9FWT1</accession>
<gene>
    <name evidence="1" type="ORF">L1987_45563</name>
</gene>